<keyword evidence="1" id="KW-0805">Transcription regulation</keyword>
<protein>
    <submittedName>
        <fullName evidence="5">Hth arsr-type dna-binding domain</fullName>
    </submittedName>
</protein>
<dbReference type="GO" id="GO:0003700">
    <property type="term" value="F:DNA-binding transcription factor activity"/>
    <property type="evidence" value="ECO:0007669"/>
    <property type="project" value="InterPro"/>
</dbReference>
<accession>A0A4U8YI56</accession>
<evidence type="ECO:0000256" key="3">
    <source>
        <dbReference type="ARBA" id="ARBA00023163"/>
    </source>
</evidence>
<dbReference type="Gene3D" id="1.10.10.10">
    <property type="entry name" value="Winged helix-like DNA-binding domain superfamily/Winged helix DNA-binding domain"/>
    <property type="match status" value="1"/>
</dbReference>
<reference evidence="5 6" key="1">
    <citation type="submission" date="2019-03" db="EMBL/GenBank/DDBJ databases">
        <authorList>
            <person name="Nijsse B."/>
        </authorList>
    </citation>
    <scope>NUCLEOTIDE SEQUENCE [LARGE SCALE GENOMIC DNA]</scope>
    <source>
        <strain evidence="5">Desulfoluna butyratoxydans MSL71</strain>
    </source>
</reference>
<evidence type="ECO:0000313" key="5">
    <source>
        <dbReference type="EMBL" id="VFQ43271.1"/>
    </source>
</evidence>
<dbReference type="PROSITE" id="PS50987">
    <property type="entry name" value="HTH_ARSR_2"/>
    <property type="match status" value="1"/>
</dbReference>
<name>A0A4U8YI56_9BACT</name>
<keyword evidence="6" id="KW-1185">Reference proteome</keyword>
<gene>
    <name evidence="5" type="ORF">MSL71_8990</name>
</gene>
<dbReference type="InterPro" id="IPR001845">
    <property type="entry name" value="HTH_ArsR_DNA-bd_dom"/>
</dbReference>
<keyword evidence="3" id="KW-0804">Transcription</keyword>
<dbReference type="GO" id="GO:0003677">
    <property type="term" value="F:DNA binding"/>
    <property type="evidence" value="ECO:0007669"/>
    <property type="project" value="UniProtKB-KW"/>
</dbReference>
<dbReference type="AlphaFoldDB" id="A0A4U8YI56"/>
<dbReference type="InterPro" id="IPR036388">
    <property type="entry name" value="WH-like_DNA-bd_sf"/>
</dbReference>
<dbReference type="NCBIfam" id="NF033788">
    <property type="entry name" value="HTH_metalloreg"/>
    <property type="match status" value="1"/>
</dbReference>
<dbReference type="InterPro" id="IPR036390">
    <property type="entry name" value="WH_DNA-bd_sf"/>
</dbReference>
<organism evidence="5 6">
    <name type="scientific">Desulfoluna butyratoxydans</name>
    <dbReference type="NCBI Taxonomy" id="231438"/>
    <lineage>
        <taxon>Bacteria</taxon>
        <taxon>Pseudomonadati</taxon>
        <taxon>Thermodesulfobacteriota</taxon>
        <taxon>Desulfobacteria</taxon>
        <taxon>Desulfobacterales</taxon>
        <taxon>Desulfolunaceae</taxon>
        <taxon>Desulfoluna</taxon>
    </lineage>
</organism>
<dbReference type="EMBL" id="CAADHO010000001">
    <property type="protein sequence ID" value="VFQ43271.1"/>
    <property type="molecule type" value="Genomic_DNA"/>
</dbReference>
<dbReference type="InterPro" id="IPR051081">
    <property type="entry name" value="HTH_MetalResp_TranReg"/>
</dbReference>
<dbReference type="SUPFAM" id="SSF46785">
    <property type="entry name" value="Winged helix' DNA-binding domain"/>
    <property type="match status" value="1"/>
</dbReference>
<dbReference type="PANTHER" id="PTHR33154:SF33">
    <property type="entry name" value="TRANSCRIPTIONAL REPRESSOR SDPR"/>
    <property type="match status" value="1"/>
</dbReference>
<dbReference type="SMART" id="SM00418">
    <property type="entry name" value="HTH_ARSR"/>
    <property type="match status" value="1"/>
</dbReference>
<dbReference type="CDD" id="cd00090">
    <property type="entry name" value="HTH_ARSR"/>
    <property type="match status" value="1"/>
</dbReference>
<evidence type="ECO:0000313" key="6">
    <source>
        <dbReference type="Proteomes" id="UP000507962"/>
    </source>
</evidence>
<dbReference type="Pfam" id="PF01022">
    <property type="entry name" value="HTH_5"/>
    <property type="match status" value="1"/>
</dbReference>
<sequence length="114" mass="12999">MKPFIKVMKALSDPSRVKIVKALQHRSLCVCELKEALGLAQSTVSKHLKVLEEAELVSFEKDGLWVNFQLNRQPGNTYAVAMLDQVSDWLEADADIREMLDRLPDIDREFITRG</sequence>
<proteinExistence type="predicted"/>
<dbReference type="Proteomes" id="UP000507962">
    <property type="component" value="Unassembled WGS sequence"/>
</dbReference>
<feature type="domain" description="HTH arsR-type" evidence="4">
    <location>
        <begin position="1"/>
        <end position="90"/>
    </location>
</feature>
<keyword evidence="2 5" id="KW-0238">DNA-binding</keyword>
<dbReference type="InterPro" id="IPR011991">
    <property type="entry name" value="ArsR-like_HTH"/>
</dbReference>
<dbReference type="PRINTS" id="PR00778">
    <property type="entry name" value="HTHARSR"/>
</dbReference>
<dbReference type="PANTHER" id="PTHR33154">
    <property type="entry name" value="TRANSCRIPTIONAL REGULATOR, ARSR FAMILY"/>
    <property type="match status" value="1"/>
</dbReference>
<evidence type="ECO:0000256" key="2">
    <source>
        <dbReference type="ARBA" id="ARBA00023125"/>
    </source>
</evidence>
<evidence type="ECO:0000259" key="4">
    <source>
        <dbReference type="PROSITE" id="PS50987"/>
    </source>
</evidence>
<evidence type="ECO:0000256" key="1">
    <source>
        <dbReference type="ARBA" id="ARBA00023015"/>
    </source>
</evidence>
<dbReference type="RefSeq" id="WP_180137443.1">
    <property type="nucleotide sequence ID" value="NZ_CAADHO010000001.1"/>
</dbReference>